<sequence length="263" mass="29961">MWQNIKIENVSKIEKRLQNLLFGGLMFYLIQKMKKYASLIFFLFLAVFSLRAIATEEIKNGILQAYWQPNWNADATVNTPELEFRYFALGNKKKDNKVIDITVNGSEAQKIAFIKKNFKNIPDNFFTFKEWYVNQPGTMKVPAVIKYMECNADNYQADLLSFQPENTAKNADDMIAQDFDGCGSGTPYLVLYQLKEGEKTLSLKSEVSETAPDLASVNSNETLAKIRTVDKAWIYVAVYDEAEKGHLSNKRGFVKLSALTPLN</sequence>
<evidence type="ECO:0000256" key="1">
    <source>
        <dbReference type="SAM" id="Phobius"/>
    </source>
</evidence>
<proteinExistence type="predicted"/>
<keyword evidence="3" id="KW-1185">Reference proteome</keyword>
<keyword evidence="1" id="KW-1133">Transmembrane helix</keyword>
<dbReference type="EMBL" id="FMAY01000020">
    <property type="protein sequence ID" value="SCC40520.1"/>
    <property type="molecule type" value="Genomic_DNA"/>
</dbReference>
<evidence type="ECO:0000313" key="2">
    <source>
        <dbReference type="EMBL" id="SCC40520.1"/>
    </source>
</evidence>
<dbReference type="OrthoDB" id="6627459at2"/>
<dbReference type="Proteomes" id="UP000198975">
    <property type="component" value="Unassembled WGS sequence"/>
</dbReference>
<feature type="transmembrane region" description="Helical" evidence="1">
    <location>
        <begin position="36"/>
        <end position="54"/>
    </location>
</feature>
<keyword evidence="1" id="KW-0472">Membrane</keyword>
<gene>
    <name evidence="2" type="ORF">GA0061071_12028</name>
</gene>
<accession>A0A1C4EAF6</accession>
<reference evidence="3" key="1">
    <citation type="submission" date="2016-08" db="EMBL/GenBank/DDBJ databases">
        <authorList>
            <person name="Varghese N."/>
            <person name="Submissions Spin"/>
        </authorList>
    </citation>
    <scope>NUCLEOTIDE SEQUENCE [LARGE SCALE GENOMIC DNA]</scope>
    <source>
        <strain evidence="3">REICA_082</strain>
    </source>
</reference>
<organism evidence="2 3">
    <name type="scientific">Kosakonia oryzendophytica</name>
    <dbReference type="NCBI Taxonomy" id="1005665"/>
    <lineage>
        <taxon>Bacteria</taxon>
        <taxon>Pseudomonadati</taxon>
        <taxon>Pseudomonadota</taxon>
        <taxon>Gammaproteobacteria</taxon>
        <taxon>Enterobacterales</taxon>
        <taxon>Enterobacteriaceae</taxon>
        <taxon>Kosakonia</taxon>
    </lineage>
</organism>
<protein>
    <submittedName>
        <fullName evidence="2">Uncharacterized protein</fullName>
    </submittedName>
</protein>
<evidence type="ECO:0000313" key="3">
    <source>
        <dbReference type="Proteomes" id="UP000198975"/>
    </source>
</evidence>
<dbReference type="AlphaFoldDB" id="A0A1C4EAF6"/>
<keyword evidence="1" id="KW-0812">Transmembrane</keyword>
<dbReference type="RefSeq" id="WP_090269463.1">
    <property type="nucleotide sequence ID" value="NZ_FMAY01000020.1"/>
</dbReference>
<name>A0A1C4EAF6_9ENTR</name>